<dbReference type="GO" id="GO:0008168">
    <property type="term" value="F:methyltransferase activity"/>
    <property type="evidence" value="ECO:0007669"/>
    <property type="project" value="UniProtKB-KW"/>
</dbReference>
<dbReference type="CDD" id="cd02440">
    <property type="entry name" value="AdoMet_MTases"/>
    <property type="match status" value="1"/>
</dbReference>
<dbReference type="EMBL" id="SNYV01000020">
    <property type="protein sequence ID" value="TDQ72230.1"/>
    <property type="molecule type" value="Genomic_DNA"/>
</dbReference>
<reference evidence="2 3" key="1">
    <citation type="submission" date="2019-03" db="EMBL/GenBank/DDBJ databases">
        <title>Genomic Encyclopedia of Archaeal and Bacterial Type Strains, Phase II (KMG-II): from individual species to whole genera.</title>
        <authorList>
            <person name="Goeker M."/>
        </authorList>
    </citation>
    <scope>NUCLEOTIDE SEQUENCE [LARGE SCALE GENOMIC DNA]</scope>
    <source>
        <strain evidence="2 3">DSM 28353</strain>
    </source>
</reference>
<evidence type="ECO:0000313" key="3">
    <source>
        <dbReference type="Proteomes" id="UP000295292"/>
    </source>
</evidence>
<dbReference type="GO" id="GO:0032259">
    <property type="term" value="P:methylation"/>
    <property type="evidence" value="ECO:0007669"/>
    <property type="project" value="UniProtKB-KW"/>
</dbReference>
<name>A0A4R6W1J5_9SPHI</name>
<dbReference type="RefSeq" id="WP_133586819.1">
    <property type="nucleotide sequence ID" value="NZ_SNYV01000020.1"/>
</dbReference>
<protein>
    <submittedName>
        <fullName evidence="2">Methyltransferase family protein</fullName>
    </submittedName>
</protein>
<keyword evidence="2" id="KW-0489">Methyltransferase</keyword>
<dbReference type="InterPro" id="IPR025714">
    <property type="entry name" value="Methyltranfer_dom"/>
</dbReference>
<dbReference type="Proteomes" id="UP000295292">
    <property type="component" value="Unassembled WGS sequence"/>
</dbReference>
<comment type="caution">
    <text evidence="2">The sequence shown here is derived from an EMBL/GenBank/DDBJ whole genome shotgun (WGS) entry which is preliminary data.</text>
</comment>
<evidence type="ECO:0000259" key="1">
    <source>
        <dbReference type="Pfam" id="PF13847"/>
    </source>
</evidence>
<dbReference type="SUPFAM" id="SSF53335">
    <property type="entry name" value="S-adenosyl-L-methionine-dependent methyltransferases"/>
    <property type="match status" value="1"/>
</dbReference>
<accession>A0A4R6W1J5</accession>
<dbReference type="InterPro" id="IPR029063">
    <property type="entry name" value="SAM-dependent_MTases_sf"/>
</dbReference>
<evidence type="ECO:0000313" key="2">
    <source>
        <dbReference type="EMBL" id="TDQ72230.1"/>
    </source>
</evidence>
<organism evidence="2 3">
    <name type="scientific">Sphingobacterium yanglingense</name>
    <dbReference type="NCBI Taxonomy" id="1437280"/>
    <lineage>
        <taxon>Bacteria</taxon>
        <taxon>Pseudomonadati</taxon>
        <taxon>Bacteroidota</taxon>
        <taxon>Sphingobacteriia</taxon>
        <taxon>Sphingobacteriales</taxon>
        <taxon>Sphingobacteriaceae</taxon>
        <taxon>Sphingobacterium</taxon>
    </lineage>
</organism>
<keyword evidence="3" id="KW-1185">Reference proteome</keyword>
<dbReference type="AlphaFoldDB" id="A0A4R6W1J5"/>
<sequence>MIFKTLRANIAVADSTFDELYPLHIRELADRHWTPVAVAKLAAEYLVQEPNNKVLDIGAGVGKFCLVGAACTDGMFYGVEQRESLTKLSKEIAEKYEIQNVEFIHANMAEITFSDYDAFYFYNSFYENIDTSCPIDEQVPIDKNLYRVYTRFLKNELDQLPIGTRLATYWGGWNEIPRSFELDGSACNGLLNFWKKKV</sequence>
<dbReference type="Gene3D" id="3.40.50.150">
    <property type="entry name" value="Vaccinia Virus protein VP39"/>
    <property type="match status" value="1"/>
</dbReference>
<dbReference type="Pfam" id="PF13847">
    <property type="entry name" value="Methyltransf_31"/>
    <property type="match status" value="1"/>
</dbReference>
<feature type="domain" description="Methyltransferase" evidence="1">
    <location>
        <begin position="50"/>
        <end position="117"/>
    </location>
</feature>
<gene>
    <name evidence="2" type="ORF">CLV99_4693</name>
</gene>
<dbReference type="OrthoDB" id="962475at2"/>
<keyword evidence="2" id="KW-0808">Transferase</keyword>
<proteinExistence type="predicted"/>